<keyword evidence="1" id="KW-0812">Transmembrane</keyword>
<dbReference type="AlphaFoldDB" id="A0A8B8D333"/>
<dbReference type="GeneID" id="111123695"/>
<evidence type="ECO:0000313" key="5">
    <source>
        <dbReference type="RefSeq" id="XP_022321924.1"/>
    </source>
</evidence>
<evidence type="ECO:0000313" key="4">
    <source>
        <dbReference type="Proteomes" id="UP000694844"/>
    </source>
</evidence>
<reference evidence="5" key="1">
    <citation type="submission" date="2025-08" db="UniProtKB">
        <authorList>
            <consortium name="RefSeq"/>
        </authorList>
    </citation>
    <scope>IDENTIFICATION</scope>
    <source>
        <tissue evidence="5">Whole sample</tissue>
    </source>
</reference>
<feature type="chain" id="PRO_5034137641" evidence="2">
    <location>
        <begin position="18"/>
        <end position="433"/>
    </location>
</feature>
<feature type="domain" description="DUF7042" evidence="3">
    <location>
        <begin position="153"/>
        <end position="266"/>
    </location>
</feature>
<evidence type="ECO:0000256" key="2">
    <source>
        <dbReference type="SAM" id="SignalP"/>
    </source>
</evidence>
<keyword evidence="1" id="KW-1133">Transmembrane helix</keyword>
<gene>
    <name evidence="5" type="primary">LOC111123695</name>
</gene>
<keyword evidence="1" id="KW-0472">Membrane</keyword>
<protein>
    <submittedName>
        <fullName evidence="5">Uncharacterized protein LOC111123695</fullName>
    </submittedName>
</protein>
<feature type="signal peptide" evidence="2">
    <location>
        <begin position="1"/>
        <end position="17"/>
    </location>
</feature>
<accession>A0A8B8D333</accession>
<proteinExistence type="predicted"/>
<evidence type="ECO:0000259" key="3">
    <source>
        <dbReference type="Pfam" id="PF23069"/>
    </source>
</evidence>
<sequence length="433" mass="48436">MIIVWYLFIVYPHHASANCQLPQEFRGQWIASDLGEVTFQTNTMATAKSVVNFGPRMFTCATKVGEQYLLTSDVFNFYGSPFQLGLCWEFKKISETQFIYYTAMDVLPNTANARILFRLNPANFNLTRDCQFKSSYDPWQSRVLLKSGAAIASQCPQNIQANFTYTFDSGSGNRCPGNTSLDICSDATAMVFNYNLCTVEQGYSATGSLTCVHQKQYNGQIYLIVFNNDQNTPDEVTRFRFTCYVIQQNTSDPNVIHMTQYPQACLDDVLQTSFQVVSPGAYLQLQISSSAFCGLQEKKKDQSLDSVVSAGAIAAIAAVFGTFVMFLSTVTGVKLYKKCKHHSVKPVHSESVSSLASFDRVQSMFSLDGRISPFSLRPTLSEIAYKRFGSSTEEFDYMNHDADDLSLCDSIDDDNNSFNDVDLSINRSNVTEK</sequence>
<keyword evidence="4" id="KW-1185">Reference proteome</keyword>
<dbReference type="InterPro" id="IPR055470">
    <property type="entry name" value="DUF7042"/>
</dbReference>
<name>A0A8B8D333_CRAVI</name>
<dbReference type="OrthoDB" id="6100341at2759"/>
<evidence type="ECO:0000256" key="1">
    <source>
        <dbReference type="SAM" id="Phobius"/>
    </source>
</evidence>
<keyword evidence="2" id="KW-0732">Signal</keyword>
<dbReference type="RefSeq" id="XP_022321924.1">
    <property type="nucleotide sequence ID" value="XM_022466216.1"/>
</dbReference>
<dbReference type="Pfam" id="PF23069">
    <property type="entry name" value="DUF7042"/>
    <property type="match status" value="1"/>
</dbReference>
<organism evidence="4 5">
    <name type="scientific">Crassostrea virginica</name>
    <name type="common">Eastern oyster</name>
    <dbReference type="NCBI Taxonomy" id="6565"/>
    <lineage>
        <taxon>Eukaryota</taxon>
        <taxon>Metazoa</taxon>
        <taxon>Spiralia</taxon>
        <taxon>Lophotrochozoa</taxon>
        <taxon>Mollusca</taxon>
        <taxon>Bivalvia</taxon>
        <taxon>Autobranchia</taxon>
        <taxon>Pteriomorphia</taxon>
        <taxon>Ostreida</taxon>
        <taxon>Ostreoidea</taxon>
        <taxon>Ostreidae</taxon>
        <taxon>Crassostrea</taxon>
    </lineage>
</organism>
<dbReference type="Proteomes" id="UP000694844">
    <property type="component" value="Chromosome 3"/>
</dbReference>
<dbReference type="KEGG" id="cvn:111123695"/>
<feature type="transmembrane region" description="Helical" evidence="1">
    <location>
        <begin position="307"/>
        <end position="330"/>
    </location>
</feature>